<reference evidence="1 2" key="1">
    <citation type="submission" date="2020-07" db="EMBL/GenBank/DDBJ databases">
        <title>Complete Genome Sequence of an acetic acid bacterium, Acetobacter aceti JCM20276.</title>
        <authorList>
            <person name="Hirose Y."/>
            <person name="Mihara H."/>
        </authorList>
    </citation>
    <scope>NUCLEOTIDE SEQUENCE [LARGE SCALE GENOMIC DNA]</scope>
    <source>
        <strain evidence="1 2">JCM20276</strain>
        <plasmid evidence="1 2">pAAJCM20276_1</plasmid>
    </source>
</reference>
<organism evidence="1 2">
    <name type="scientific">Acetobacter aceti</name>
    <dbReference type="NCBI Taxonomy" id="435"/>
    <lineage>
        <taxon>Bacteria</taxon>
        <taxon>Pseudomonadati</taxon>
        <taxon>Pseudomonadota</taxon>
        <taxon>Alphaproteobacteria</taxon>
        <taxon>Acetobacterales</taxon>
        <taxon>Acetobacteraceae</taxon>
        <taxon>Acetobacter</taxon>
        <taxon>Acetobacter subgen. Acetobacter</taxon>
    </lineage>
</organism>
<accession>A0A6S6PWF5</accession>
<evidence type="ECO:0000313" key="1">
    <source>
        <dbReference type="EMBL" id="BCI68962.1"/>
    </source>
</evidence>
<name>A0A6S6PWF5_ACEAC</name>
<protein>
    <submittedName>
        <fullName evidence="1">Uncharacterized protein</fullName>
    </submittedName>
</protein>
<sequence>MKKAERAHECCVFGKDCGCPLWGKEAKFLTKTALMEPLKNGTGRRGSKK</sequence>
<proteinExistence type="predicted"/>
<geneLocation type="plasmid" evidence="1 2">
    <name>pAAJCM20276_1</name>
</geneLocation>
<dbReference type="AlphaFoldDB" id="A0A6S6PWF5"/>
<dbReference type="Proteomes" id="UP000515220">
    <property type="component" value="Plasmid pAAJCM20276_1"/>
</dbReference>
<gene>
    <name evidence="1" type="ORF">AAJCM20276_35860</name>
</gene>
<evidence type="ECO:0000313" key="2">
    <source>
        <dbReference type="Proteomes" id="UP000515220"/>
    </source>
</evidence>
<keyword evidence="1" id="KW-0614">Plasmid</keyword>
<dbReference type="EMBL" id="AP023327">
    <property type="protein sequence ID" value="BCI68962.1"/>
    <property type="molecule type" value="Genomic_DNA"/>
</dbReference>